<accession>A0A840EZR9</accession>
<proteinExistence type="predicted"/>
<evidence type="ECO:0000313" key="4">
    <source>
        <dbReference type="Proteomes" id="UP000551501"/>
    </source>
</evidence>
<keyword evidence="4" id="KW-1185">Reference proteome</keyword>
<dbReference type="AlphaFoldDB" id="A0A840EZR9"/>
<evidence type="ECO:0000313" key="3">
    <source>
        <dbReference type="EMBL" id="MBB4133620.1"/>
    </source>
</evidence>
<dbReference type="EMBL" id="JACIFP010000001">
    <property type="protein sequence ID" value="MBB4133620.1"/>
    <property type="molecule type" value="Genomic_DNA"/>
</dbReference>
<name>A0A840EZR9_9ACTN</name>
<evidence type="ECO:0000256" key="1">
    <source>
        <dbReference type="SAM" id="MobiDB-lite"/>
    </source>
</evidence>
<feature type="compositionally biased region" description="Polar residues" evidence="1">
    <location>
        <begin position="339"/>
        <end position="361"/>
    </location>
</feature>
<evidence type="ECO:0000256" key="2">
    <source>
        <dbReference type="SAM" id="SignalP"/>
    </source>
</evidence>
<keyword evidence="2" id="KW-0732">Signal</keyword>
<feature type="compositionally biased region" description="Low complexity" evidence="1">
    <location>
        <begin position="392"/>
        <end position="422"/>
    </location>
</feature>
<feature type="signal peptide" evidence="2">
    <location>
        <begin position="1"/>
        <end position="31"/>
    </location>
</feature>
<reference evidence="3 4" key="1">
    <citation type="submission" date="2020-08" db="EMBL/GenBank/DDBJ databases">
        <title>Sequencing the genomes of 1000 actinobacteria strains.</title>
        <authorList>
            <person name="Klenk H.-P."/>
        </authorList>
    </citation>
    <scope>NUCLEOTIDE SEQUENCE [LARGE SCALE GENOMIC DNA]</scope>
    <source>
        <strain evidence="3 4">DSM 45298</strain>
    </source>
</reference>
<dbReference type="RefSeq" id="WP_183368793.1">
    <property type="nucleotide sequence ID" value="NZ_BAABHL010000113.1"/>
</dbReference>
<sequence>MKKSTLRRALFAATAAAAVGAGSLAPAPAHAAAPELRPIAACAAGEQGTYADVLGNTVDCSASSPSIIGEVGDAIAGLFLPGVSLSDLNGATALGIALLGMPGAASVSGDGFTTAIGVGGDATANAGGVLSGAISIGVAGGSGTADSTFGGISLALGGMTGTAQAHALPLGIATAFGVGMNASATALGGFASANGSAALGDDPVPTTVCTALYGAASVTSLTGGNLSSCTSILFIFQRSQQGDGPVVYSIKNPFAVALTAPFGQLDKVTELAGLLGLELPVPSSITDLLGGRFVPQLSEDLIRVSVDNDGGIQFGSDVFGQKADPETSGVADTAVVAKQSTVTPAVEPNTTESPAVDTSTGDDAADQAQAPETEIDPAPTADAPAEDTDQVASVDDALAADAPAADTDPSDASSTEDAPAAA</sequence>
<feature type="region of interest" description="Disordered" evidence="1">
    <location>
        <begin position="339"/>
        <end position="422"/>
    </location>
</feature>
<protein>
    <recommendedName>
        <fullName evidence="5">PE-PPE domain-containing protein</fullName>
    </recommendedName>
</protein>
<organism evidence="3 4">
    <name type="scientific">Gordonia humi</name>
    <dbReference type="NCBI Taxonomy" id="686429"/>
    <lineage>
        <taxon>Bacteria</taxon>
        <taxon>Bacillati</taxon>
        <taxon>Actinomycetota</taxon>
        <taxon>Actinomycetes</taxon>
        <taxon>Mycobacteriales</taxon>
        <taxon>Gordoniaceae</taxon>
        <taxon>Gordonia</taxon>
    </lineage>
</organism>
<evidence type="ECO:0008006" key="5">
    <source>
        <dbReference type="Google" id="ProtNLM"/>
    </source>
</evidence>
<feature type="chain" id="PRO_5032698355" description="PE-PPE domain-containing protein" evidence="2">
    <location>
        <begin position="32"/>
        <end position="422"/>
    </location>
</feature>
<comment type="caution">
    <text evidence="3">The sequence shown here is derived from an EMBL/GenBank/DDBJ whole genome shotgun (WGS) entry which is preliminary data.</text>
</comment>
<dbReference type="InterPro" id="IPR006311">
    <property type="entry name" value="TAT_signal"/>
</dbReference>
<dbReference type="Proteomes" id="UP000551501">
    <property type="component" value="Unassembled WGS sequence"/>
</dbReference>
<dbReference type="PROSITE" id="PS51318">
    <property type="entry name" value="TAT"/>
    <property type="match status" value="1"/>
</dbReference>
<gene>
    <name evidence="3" type="ORF">BKA16_000172</name>
</gene>